<reference evidence="1 2" key="1">
    <citation type="submission" date="2024-07" db="EMBL/GenBank/DDBJ databases">
        <title>Chromosome-level genome assembly of the water stick insect Ranatra chinensis (Heteroptera: Nepidae).</title>
        <authorList>
            <person name="Liu X."/>
        </authorList>
    </citation>
    <scope>NUCLEOTIDE SEQUENCE [LARGE SCALE GENOMIC DNA]</scope>
    <source>
        <strain evidence="1">Cailab_2021Rc</strain>
        <tissue evidence="1">Muscle</tissue>
    </source>
</reference>
<dbReference type="EMBL" id="JBFDAA010000011">
    <property type="protein sequence ID" value="KAL1123874.1"/>
    <property type="molecule type" value="Genomic_DNA"/>
</dbReference>
<name>A0ABD0YB27_9HEMI</name>
<organism evidence="1 2">
    <name type="scientific">Ranatra chinensis</name>
    <dbReference type="NCBI Taxonomy" id="642074"/>
    <lineage>
        <taxon>Eukaryota</taxon>
        <taxon>Metazoa</taxon>
        <taxon>Ecdysozoa</taxon>
        <taxon>Arthropoda</taxon>
        <taxon>Hexapoda</taxon>
        <taxon>Insecta</taxon>
        <taxon>Pterygota</taxon>
        <taxon>Neoptera</taxon>
        <taxon>Paraneoptera</taxon>
        <taxon>Hemiptera</taxon>
        <taxon>Heteroptera</taxon>
        <taxon>Panheteroptera</taxon>
        <taxon>Nepomorpha</taxon>
        <taxon>Nepidae</taxon>
        <taxon>Ranatrinae</taxon>
        <taxon>Ranatra</taxon>
    </lineage>
</organism>
<protein>
    <submittedName>
        <fullName evidence="1">Uncharacterized protein</fullName>
    </submittedName>
</protein>
<gene>
    <name evidence="1" type="ORF">AAG570_001644</name>
</gene>
<dbReference type="AlphaFoldDB" id="A0ABD0YB27"/>
<keyword evidence="2" id="KW-1185">Reference proteome</keyword>
<evidence type="ECO:0000313" key="1">
    <source>
        <dbReference type="EMBL" id="KAL1123874.1"/>
    </source>
</evidence>
<sequence>MSRDQRLFSLRGGFKGWVWEVSGYIQDNAEVVRYWKYRILSEHILSVSIGFSTDCTTAGDYSEEPMRLNSYPGPSSSAVDPKLVSSSGVICGLNVFAHFGQNRFGSTNWQQETVDPVETLKRVVAEECVMTIVAISGLISQPGESSGFHEDPGCAYQFKRQKGMCYMKLDFGRVRIPGNCSSYIQIEGQKICGNELSNTSKVLLGSKLNCRDKSYDRNSTAEGGDETGSVRRNQIERRHTLAD</sequence>
<dbReference type="Proteomes" id="UP001558652">
    <property type="component" value="Unassembled WGS sequence"/>
</dbReference>
<comment type="caution">
    <text evidence="1">The sequence shown here is derived from an EMBL/GenBank/DDBJ whole genome shotgun (WGS) entry which is preliminary data.</text>
</comment>
<evidence type="ECO:0000313" key="2">
    <source>
        <dbReference type="Proteomes" id="UP001558652"/>
    </source>
</evidence>
<proteinExistence type="predicted"/>
<accession>A0ABD0YB27</accession>